<dbReference type="RefSeq" id="WP_157517971.1">
    <property type="nucleotide sequence ID" value="NZ_CP011071.1"/>
</dbReference>
<accession>A0A0D5YRC6</accession>
<evidence type="ECO:0000256" key="1">
    <source>
        <dbReference type="SAM" id="SignalP"/>
    </source>
</evidence>
<evidence type="ECO:0008006" key="4">
    <source>
        <dbReference type="Google" id="ProtNLM"/>
    </source>
</evidence>
<reference evidence="2 3" key="1">
    <citation type="submission" date="2015-03" db="EMBL/GenBank/DDBJ databases">
        <title>Complete genome sequence of Muricauda lutaonensis CC-HSB-11T, isolated from a coastal hot spring.</title>
        <authorList>
            <person name="Kim K.M."/>
        </authorList>
    </citation>
    <scope>NUCLEOTIDE SEQUENCE [LARGE SCALE GENOMIC DNA]</scope>
    <source>
        <strain evidence="2 3">CC-HSB-11</strain>
    </source>
</reference>
<dbReference type="PROSITE" id="PS51257">
    <property type="entry name" value="PROKAR_LIPOPROTEIN"/>
    <property type="match status" value="1"/>
</dbReference>
<dbReference type="HOGENOM" id="CLU_862817_0_0_10"/>
<protein>
    <recommendedName>
        <fullName evidence="4">Lipoprotein</fullName>
    </recommendedName>
</protein>
<dbReference type="EMBL" id="CP011071">
    <property type="protein sequence ID" value="AKA34438.1"/>
    <property type="molecule type" value="Genomic_DNA"/>
</dbReference>
<feature type="chain" id="PRO_5002300234" description="Lipoprotein" evidence="1">
    <location>
        <begin position="23"/>
        <end position="322"/>
    </location>
</feature>
<dbReference type="Proteomes" id="UP000032726">
    <property type="component" value="Chromosome"/>
</dbReference>
<dbReference type="STRING" id="516051.VC82_776"/>
<gene>
    <name evidence="2" type="ORF">VC82_776</name>
</gene>
<dbReference type="KEGG" id="mlt:VC82_776"/>
<name>A0A0D5YRC6_9FLAO</name>
<keyword evidence="1" id="KW-0732">Signal</keyword>
<evidence type="ECO:0000313" key="2">
    <source>
        <dbReference type="EMBL" id="AKA34438.1"/>
    </source>
</evidence>
<keyword evidence="3" id="KW-1185">Reference proteome</keyword>
<dbReference type="OrthoDB" id="820612at2"/>
<dbReference type="AlphaFoldDB" id="A0A0D5YRC6"/>
<evidence type="ECO:0000313" key="3">
    <source>
        <dbReference type="Proteomes" id="UP000032726"/>
    </source>
</evidence>
<feature type="signal peptide" evidence="1">
    <location>
        <begin position="1"/>
        <end position="22"/>
    </location>
</feature>
<organism evidence="2 3">
    <name type="scientific">Flagellimonas lutaonensis</name>
    <dbReference type="NCBI Taxonomy" id="516051"/>
    <lineage>
        <taxon>Bacteria</taxon>
        <taxon>Pseudomonadati</taxon>
        <taxon>Bacteroidota</taxon>
        <taxon>Flavobacteriia</taxon>
        <taxon>Flavobacteriales</taxon>
        <taxon>Flavobacteriaceae</taxon>
        <taxon>Flagellimonas</taxon>
    </lineage>
</organism>
<sequence length="322" mass="34501">MMKKFAKYLLGTTLLGALLVFSGCEDGDKVFDEIQANVQRGAVLRTINLISNELPIGQADAGFEVELEVQDQENGNLVQTVEVYVGFRDNTEEVGPGTNVEESLFDTVDSSTFTIGEFGLPRFSYAITLAEMLSFVGRSESDITGGDQFEIRFELVLTDGRRFSFADNSGTLTGSFFSSPFLYTPTVVCPIGEDQFVGDYVVNQVVPGIFASNTWGDGTTVTLMIGETSTQRVFEAVYLPDFGIGNGPRAFAFDLVCGSVNPLPGQASGLQCSAGITLGPPVEAAPGTYDPADDSVFNIVLRDDESDDCGGGVDAEVRLTKL</sequence>
<proteinExistence type="predicted"/>